<dbReference type="Proteomes" id="UP000006729">
    <property type="component" value="Chromosome 16"/>
</dbReference>
<dbReference type="PANTHER" id="PTHR47434:SF2">
    <property type="entry name" value="PROTEIN PTST HOMOLOG 3, CHLOROPLASTIC"/>
    <property type="match status" value="1"/>
</dbReference>
<protein>
    <submittedName>
        <fullName evidence="1">Uncharacterized protein</fullName>
    </submittedName>
</protein>
<reference evidence="1 2" key="1">
    <citation type="journal article" date="2006" name="Science">
        <title>The genome of black cottonwood, Populus trichocarpa (Torr. &amp; Gray).</title>
        <authorList>
            <person name="Tuskan G.A."/>
            <person name="Difazio S."/>
            <person name="Jansson S."/>
            <person name="Bohlmann J."/>
            <person name="Grigoriev I."/>
            <person name="Hellsten U."/>
            <person name="Putnam N."/>
            <person name="Ralph S."/>
            <person name="Rombauts S."/>
            <person name="Salamov A."/>
            <person name="Schein J."/>
            <person name="Sterck L."/>
            <person name="Aerts A."/>
            <person name="Bhalerao R.R."/>
            <person name="Bhalerao R.P."/>
            <person name="Blaudez D."/>
            <person name="Boerjan W."/>
            <person name="Brun A."/>
            <person name="Brunner A."/>
            <person name="Busov V."/>
            <person name="Campbell M."/>
            <person name="Carlson J."/>
            <person name="Chalot M."/>
            <person name="Chapman J."/>
            <person name="Chen G.L."/>
            <person name="Cooper D."/>
            <person name="Coutinho P.M."/>
            <person name="Couturier J."/>
            <person name="Covert S."/>
            <person name="Cronk Q."/>
            <person name="Cunningham R."/>
            <person name="Davis J."/>
            <person name="Degroeve S."/>
            <person name="Dejardin A."/>
            <person name="Depamphilis C."/>
            <person name="Detter J."/>
            <person name="Dirks B."/>
            <person name="Dubchak I."/>
            <person name="Duplessis S."/>
            <person name="Ehlting J."/>
            <person name="Ellis B."/>
            <person name="Gendler K."/>
            <person name="Goodstein D."/>
            <person name="Gribskov M."/>
            <person name="Grimwood J."/>
            <person name="Groover A."/>
            <person name="Gunter L."/>
            <person name="Hamberger B."/>
            <person name="Heinze B."/>
            <person name="Helariutta Y."/>
            <person name="Henrissat B."/>
            <person name="Holligan D."/>
            <person name="Holt R."/>
            <person name="Huang W."/>
            <person name="Islam-Faridi N."/>
            <person name="Jones S."/>
            <person name="Jones-Rhoades M."/>
            <person name="Jorgensen R."/>
            <person name="Joshi C."/>
            <person name="Kangasjarvi J."/>
            <person name="Karlsson J."/>
            <person name="Kelleher C."/>
            <person name="Kirkpatrick R."/>
            <person name="Kirst M."/>
            <person name="Kohler A."/>
            <person name="Kalluri U."/>
            <person name="Larimer F."/>
            <person name="Leebens-Mack J."/>
            <person name="Leple J.C."/>
            <person name="Locascio P."/>
            <person name="Lou Y."/>
            <person name="Lucas S."/>
            <person name="Martin F."/>
            <person name="Montanini B."/>
            <person name="Napoli C."/>
            <person name="Nelson D.R."/>
            <person name="Nelson C."/>
            <person name="Nieminen K."/>
            <person name="Nilsson O."/>
            <person name="Pereda V."/>
            <person name="Peter G."/>
            <person name="Philippe R."/>
            <person name="Pilate G."/>
            <person name="Poliakov A."/>
            <person name="Razumovskaya J."/>
            <person name="Richardson P."/>
            <person name="Rinaldi C."/>
            <person name="Ritland K."/>
            <person name="Rouze P."/>
            <person name="Ryaboy D."/>
            <person name="Schmutz J."/>
            <person name="Schrader J."/>
            <person name="Segerman B."/>
            <person name="Shin H."/>
            <person name="Siddiqui A."/>
            <person name="Sterky F."/>
            <person name="Terry A."/>
            <person name="Tsai C.J."/>
            <person name="Uberbacher E."/>
            <person name="Unneberg P."/>
            <person name="Vahala J."/>
            <person name="Wall K."/>
            <person name="Wessler S."/>
            <person name="Yang G."/>
            <person name="Yin T."/>
            <person name="Douglas C."/>
            <person name="Marra M."/>
            <person name="Sandberg G."/>
            <person name="Van de Peer Y."/>
            <person name="Rokhsar D."/>
        </authorList>
    </citation>
    <scope>NUCLEOTIDE SEQUENCE [LARGE SCALE GENOMIC DNA]</scope>
    <source>
        <strain evidence="2">cv. Nisqually</strain>
    </source>
</reference>
<dbReference type="PANTHER" id="PTHR47434">
    <property type="entry name" value="PROTEIN PTST HOMOLOG 3, CHLOROPLASTIC"/>
    <property type="match status" value="1"/>
</dbReference>
<evidence type="ECO:0000313" key="1">
    <source>
        <dbReference type="EMBL" id="PNS98836.1"/>
    </source>
</evidence>
<evidence type="ECO:0000313" key="2">
    <source>
        <dbReference type="Proteomes" id="UP000006729"/>
    </source>
</evidence>
<accession>A0A2K1XDI4</accession>
<organism evidence="1 2">
    <name type="scientific">Populus trichocarpa</name>
    <name type="common">Western balsam poplar</name>
    <name type="synonym">Populus balsamifera subsp. trichocarpa</name>
    <dbReference type="NCBI Taxonomy" id="3694"/>
    <lineage>
        <taxon>Eukaryota</taxon>
        <taxon>Viridiplantae</taxon>
        <taxon>Streptophyta</taxon>
        <taxon>Embryophyta</taxon>
        <taxon>Tracheophyta</taxon>
        <taxon>Spermatophyta</taxon>
        <taxon>Magnoliopsida</taxon>
        <taxon>eudicotyledons</taxon>
        <taxon>Gunneridae</taxon>
        <taxon>Pentapetalae</taxon>
        <taxon>rosids</taxon>
        <taxon>fabids</taxon>
        <taxon>Malpighiales</taxon>
        <taxon>Salicaceae</taxon>
        <taxon>Saliceae</taxon>
        <taxon>Populus</taxon>
    </lineage>
</organism>
<dbReference type="InParanoid" id="A0A2K1XDI4"/>
<proteinExistence type="predicted"/>
<name>A0A2K1XDI4_POPTR</name>
<dbReference type="AlphaFoldDB" id="A0A2K1XDI4"/>
<sequence length="101" mass="11484">MACGLASLTVSHTVRNESPADVDQDLDVKISKKDNQIEINHLKSMPHQKELELSQLKEQIEKEKFALSASQTKAEREISKAQKLIWEKDAELLAAEESRHF</sequence>
<keyword evidence="2" id="KW-1185">Reference proteome</keyword>
<dbReference type="EMBL" id="CM009305">
    <property type="protein sequence ID" value="PNS98836.1"/>
    <property type="molecule type" value="Genomic_DNA"/>
</dbReference>
<gene>
    <name evidence="1" type="ORF">POPTR_016G099100</name>
</gene>